<dbReference type="Pfam" id="PF00025">
    <property type="entry name" value="Arf"/>
    <property type="match status" value="1"/>
</dbReference>
<comment type="caution">
    <text evidence="5">The sequence shown here is derived from an EMBL/GenBank/DDBJ whole genome shotgun (WGS) entry which is preliminary data.</text>
</comment>
<dbReference type="GO" id="GO:0003924">
    <property type="term" value="F:GTPase activity"/>
    <property type="evidence" value="ECO:0007669"/>
    <property type="project" value="InterPro"/>
</dbReference>
<dbReference type="InterPro" id="IPR006689">
    <property type="entry name" value="Small_GTPase_ARF/SAR"/>
</dbReference>
<dbReference type="AlphaFoldDB" id="A0A6G0WIJ5"/>
<feature type="binding site" evidence="3">
    <location>
        <begin position="44"/>
        <end position="51"/>
    </location>
    <ligand>
        <name>GTP</name>
        <dbReference type="ChEBI" id="CHEBI:37565"/>
    </ligand>
</feature>
<keyword evidence="2 3" id="KW-0342">GTP-binding</keyword>
<proteinExistence type="predicted"/>
<keyword evidence="4" id="KW-0479">Metal-binding</keyword>
<reference evidence="5 6" key="1">
    <citation type="submission" date="2019-07" db="EMBL/GenBank/DDBJ databases">
        <title>Genomics analysis of Aphanomyces spp. identifies a new class of oomycete effector associated with host adaptation.</title>
        <authorList>
            <person name="Gaulin E."/>
        </authorList>
    </citation>
    <scope>NUCLEOTIDE SEQUENCE [LARGE SCALE GENOMIC DNA]</scope>
    <source>
        <strain evidence="5 6">ATCC 201684</strain>
    </source>
</reference>
<evidence type="ECO:0000313" key="5">
    <source>
        <dbReference type="EMBL" id="KAF0727047.1"/>
    </source>
</evidence>
<evidence type="ECO:0000256" key="4">
    <source>
        <dbReference type="PIRSR" id="PIRSR606689-2"/>
    </source>
</evidence>
<name>A0A6G0WIJ5_9STRA</name>
<keyword evidence="6" id="KW-1185">Reference proteome</keyword>
<sequence>MGNTVEPVHPTSTFLLHRQNSITSLLRTKTKSHIATNVHLLFVGLDGSGKTSIVQGATYSITVELSYVLCRLDWQGRAATVRVIALGSRDVLLQDFPGRREFRHVWYSTVPKEEVGGICFCVDISDTIRFPSVALELQRLHEFQTKCKLANVWLLCTKCDCLPANTKTPLDFLEQLKTLYAQLTKDRCLWAFQLVPLLDFTQKNSVKTLKTWLNDTLTHFP</sequence>
<dbReference type="GO" id="GO:0005525">
    <property type="term" value="F:GTP binding"/>
    <property type="evidence" value="ECO:0007669"/>
    <property type="project" value="UniProtKB-KW"/>
</dbReference>
<evidence type="ECO:0000256" key="2">
    <source>
        <dbReference type="ARBA" id="ARBA00023134"/>
    </source>
</evidence>
<evidence type="ECO:0000256" key="3">
    <source>
        <dbReference type="PIRSR" id="PIRSR606689-1"/>
    </source>
</evidence>
<feature type="binding site" evidence="4">
    <location>
        <position position="51"/>
    </location>
    <ligand>
        <name>Mg(2+)</name>
        <dbReference type="ChEBI" id="CHEBI:18420"/>
    </ligand>
</feature>
<accession>A0A6G0WIJ5</accession>
<dbReference type="SUPFAM" id="SSF52540">
    <property type="entry name" value="P-loop containing nucleoside triphosphate hydrolases"/>
    <property type="match status" value="1"/>
</dbReference>
<organism evidence="5 6">
    <name type="scientific">Aphanomyces euteiches</name>
    <dbReference type="NCBI Taxonomy" id="100861"/>
    <lineage>
        <taxon>Eukaryota</taxon>
        <taxon>Sar</taxon>
        <taxon>Stramenopiles</taxon>
        <taxon>Oomycota</taxon>
        <taxon>Saprolegniomycetes</taxon>
        <taxon>Saprolegniales</taxon>
        <taxon>Verrucalvaceae</taxon>
        <taxon>Aphanomyces</taxon>
    </lineage>
</organism>
<dbReference type="InterPro" id="IPR027417">
    <property type="entry name" value="P-loop_NTPase"/>
</dbReference>
<keyword evidence="4" id="KW-0460">Magnesium</keyword>
<keyword evidence="1 3" id="KW-0547">Nucleotide-binding</keyword>
<dbReference type="GO" id="GO:0046872">
    <property type="term" value="F:metal ion binding"/>
    <property type="evidence" value="ECO:0007669"/>
    <property type="project" value="UniProtKB-KW"/>
</dbReference>
<dbReference type="Gene3D" id="3.40.50.300">
    <property type="entry name" value="P-loop containing nucleotide triphosphate hydrolases"/>
    <property type="match status" value="1"/>
</dbReference>
<gene>
    <name evidence="5" type="ORF">Ae201684_014787</name>
</gene>
<protein>
    <submittedName>
        <fullName evidence="5">Uncharacterized protein</fullName>
    </submittedName>
</protein>
<feature type="binding site" evidence="3">
    <location>
        <position position="98"/>
    </location>
    <ligand>
        <name>GTP</name>
        <dbReference type="ChEBI" id="CHEBI:37565"/>
    </ligand>
</feature>
<dbReference type="VEuPathDB" id="FungiDB:AeMF1_003717"/>
<evidence type="ECO:0000256" key="1">
    <source>
        <dbReference type="ARBA" id="ARBA00022741"/>
    </source>
</evidence>
<dbReference type="EMBL" id="VJMJ01000202">
    <property type="protein sequence ID" value="KAF0727047.1"/>
    <property type="molecule type" value="Genomic_DNA"/>
</dbReference>
<evidence type="ECO:0000313" key="6">
    <source>
        <dbReference type="Proteomes" id="UP000481153"/>
    </source>
</evidence>
<dbReference type="Proteomes" id="UP000481153">
    <property type="component" value="Unassembled WGS sequence"/>
</dbReference>